<organism evidence="1 2">
    <name type="scientific">Nocardioides eburneus</name>
    <dbReference type="NCBI Taxonomy" id="3231482"/>
    <lineage>
        <taxon>Bacteria</taxon>
        <taxon>Bacillati</taxon>
        <taxon>Actinomycetota</taxon>
        <taxon>Actinomycetes</taxon>
        <taxon>Propionibacteriales</taxon>
        <taxon>Nocardioidaceae</taxon>
        <taxon>Nocardioides</taxon>
    </lineage>
</organism>
<dbReference type="InterPro" id="IPR007061">
    <property type="entry name" value="MST-like"/>
</dbReference>
<dbReference type="Proteomes" id="UP001556631">
    <property type="component" value="Unassembled WGS sequence"/>
</dbReference>
<name>A0ABV3SZ06_9ACTN</name>
<evidence type="ECO:0000313" key="2">
    <source>
        <dbReference type="Proteomes" id="UP001556631"/>
    </source>
</evidence>
<dbReference type="Pfam" id="PF04978">
    <property type="entry name" value="MST"/>
    <property type="match status" value="1"/>
</dbReference>
<dbReference type="EMBL" id="JBFPJR010000011">
    <property type="protein sequence ID" value="MEX0427622.1"/>
    <property type="molecule type" value="Genomic_DNA"/>
</dbReference>
<proteinExistence type="predicted"/>
<protein>
    <submittedName>
        <fullName evidence="1">DinB family protein</fullName>
    </submittedName>
</protein>
<dbReference type="InterPro" id="IPR034660">
    <property type="entry name" value="DinB/YfiT-like"/>
</dbReference>
<dbReference type="SUPFAM" id="SSF109854">
    <property type="entry name" value="DinB/YfiT-like putative metalloenzymes"/>
    <property type="match status" value="1"/>
</dbReference>
<dbReference type="RefSeq" id="WP_367993183.1">
    <property type="nucleotide sequence ID" value="NZ_JBFPJR010000011.1"/>
</dbReference>
<comment type="caution">
    <text evidence="1">The sequence shown here is derived from an EMBL/GenBank/DDBJ whole genome shotgun (WGS) entry which is preliminary data.</text>
</comment>
<evidence type="ECO:0000313" key="1">
    <source>
        <dbReference type="EMBL" id="MEX0427622.1"/>
    </source>
</evidence>
<dbReference type="Gene3D" id="1.20.120.450">
    <property type="entry name" value="dinb family like domain"/>
    <property type="match status" value="1"/>
</dbReference>
<sequence length="157" mass="17353">MDFFTGDERTLLGGLLDVQRGQVAALLDGLSEEEARARLVPSLTTVAGLVKHAIFVEKVWFHSRVAGVPRAEVGLPDSIDESFVLAPDDTVASLREGFLTACARSRDIAAQHELDEEFPWHEEPVSLRFVYAHMIAELARHAGHGDILVEQLRARRA</sequence>
<gene>
    <name evidence="1" type="ORF">AB3X52_08330</name>
</gene>
<keyword evidence="2" id="KW-1185">Reference proteome</keyword>
<reference evidence="1 2" key="1">
    <citation type="submission" date="2024-07" db="EMBL/GenBank/DDBJ databases">
        <authorList>
            <person name="Lee S."/>
            <person name="Kang M."/>
        </authorList>
    </citation>
    <scope>NUCLEOTIDE SEQUENCE [LARGE SCALE GENOMIC DNA]</scope>
    <source>
        <strain evidence="1 2">DS6</strain>
    </source>
</reference>
<accession>A0ABV3SZ06</accession>